<dbReference type="AlphaFoldDB" id="A0A8T2BIA7"/>
<dbReference type="GO" id="GO:0098554">
    <property type="term" value="C:cytoplasmic side of endoplasmic reticulum membrane"/>
    <property type="evidence" value="ECO:0007669"/>
    <property type="project" value="TreeGrafter"/>
</dbReference>
<gene>
    <name evidence="5" type="ORF">ISN44_As08g031160</name>
</gene>
<feature type="compositionally biased region" description="Low complexity" evidence="4">
    <location>
        <begin position="104"/>
        <end position="113"/>
    </location>
</feature>
<dbReference type="Pfam" id="PF04258">
    <property type="entry name" value="Peptidase_A22B"/>
    <property type="match status" value="1"/>
</dbReference>
<keyword evidence="2" id="KW-0645">Protease</keyword>
<sequence>MVSVAKSFDAPIKLLFPTGDAHRPYSMLVLGDIVIPGIFVAVAISHELVSSSPAVIGFLASHCIWNGDIKPNYPQPADVPSEQVQQPAISLRSKPPHPTLAPIQPVQQQQQHPHLAEREAVSSADHQDPYTRSQGSPSRLFYSITGLEEQSILPADCSTRSQGKRSSPSCQQTVLLDRRGRGAVHPASSLFYSITRSKKQSVLTVYPHTRPQERRSSPDPATNHSTRSPPRPSDQSALNQTT</sequence>
<feature type="region of interest" description="Disordered" evidence="4">
    <location>
        <begin position="200"/>
        <end position="242"/>
    </location>
</feature>
<comment type="caution">
    <text evidence="5">The sequence shown here is derived from an EMBL/GenBank/DDBJ whole genome shotgun (WGS) entry which is preliminary data.</text>
</comment>
<accession>A0A8T2BIA7</accession>
<evidence type="ECO:0000313" key="5">
    <source>
        <dbReference type="EMBL" id="KAG7583601.1"/>
    </source>
</evidence>
<feature type="compositionally biased region" description="Basic and acidic residues" evidence="4">
    <location>
        <begin position="114"/>
        <end position="129"/>
    </location>
</feature>
<keyword evidence="3" id="KW-0256">Endoplasmic reticulum</keyword>
<dbReference type="InterPro" id="IPR007369">
    <property type="entry name" value="Peptidase_A22B_SPP"/>
</dbReference>
<dbReference type="PANTHER" id="PTHR12174:SF23">
    <property type="entry name" value="MINOR HISTOCOMPATIBILITY ANTIGEN H13"/>
    <property type="match status" value="1"/>
</dbReference>
<keyword evidence="6" id="KW-1185">Reference proteome</keyword>
<protein>
    <submittedName>
        <fullName evidence="5">Peptidase A22B signal peptide peptidase</fullName>
    </submittedName>
</protein>
<organism evidence="5 6">
    <name type="scientific">Arabidopsis suecica</name>
    <name type="common">Swedish thale-cress</name>
    <name type="synonym">Cardaminopsis suecica</name>
    <dbReference type="NCBI Taxonomy" id="45249"/>
    <lineage>
        <taxon>Eukaryota</taxon>
        <taxon>Viridiplantae</taxon>
        <taxon>Streptophyta</taxon>
        <taxon>Embryophyta</taxon>
        <taxon>Tracheophyta</taxon>
        <taxon>Spermatophyta</taxon>
        <taxon>Magnoliopsida</taxon>
        <taxon>eudicotyledons</taxon>
        <taxon>Gunneridae</taxon>
        <taxon>Pentapetalae</taxon>
        <taxon>rosids</taxon>
        <taxon>malvids</taxon>
        <taxon>Brassicales</taxon>
        <taxon>Brassicaceae</taxon>
        <taxon>Camelineae</taxon>
        <taxon>Arabidopsis</taxon>
    </lineage>
</organism>
<dbReference type="EMBL" id="JAEFBJ010000008">
    <property type="protein sequence ID" value="KAG7583601.1"/>
    <property type="molecule type" value="Genomic_DNA"/>
</dbReference>
<dbReference type="PANTHER" id="PTHR12174">
    <property type="entry name" value="SIGNAL PEPTIDE PEPTIDASE"/>
    <property type="match status" value="1"/>
</dbReference>
<dbReference type="Proteomes" id="UP000694251">
    <property type="component" value="Chromosome 8"/>
</dbReference>
<evidence type="ECO:0000256" key="3">
    <source>
        <dbReference type="ARBA" id="ARBA00022824"/>
    </source>
</evidence>
<reference evidence="5 6" key="1">
    <citation type="submission" date="2020-12" db="EMBL/GenBank/DDBJ databases">
        <title>Concerted genomic and epigenomic changes stabilize Arabidopsis allopolyploids.</title>
        <authorList>
            <person name="Chen Z."/>
        </authorList>
    </citation>
    <scope>NUCLEOTIDE SEQUENCE [LARGE SCALE GENOMIC DNA]</scope>
    <source>
        <strain evidence="5">As9502</strain>
        <tissue evidence="5">Leaf</tissue>
    </source>
</reference>
<evidence type="ECO:0000313" key="6">
    <source>
        <dbReference type="Proteomes" id="UP000694251"/>
    </source>
</evidence>
<proteinExistence type="predicted"/>
<dbReference type="GO" id="GO:0006465">
    <property type="term" value="P:signal peptide processing"/>
    <property type="evidence" value="ECO:0007669"/>
    <property type="project" value="TreeGrafter"/>
</dbReference>
<feature type="compositionally biased region" description="Polar residues" evidence="4">
    <location>
        <begin position="219"/>
        <end position="242"/>
    </location>
</feature>
<feature type="region of interest" description="Disordered" evidence="4">
    <location>
        <begin position="74"/>
        <end position="138"/>
    </location>
</feature>
<comment type="subcellular location">
    <subcellularLocation>
        <location evidence="1">Endoplasmic reticulum membrane</location>
        <topology evidence="1">Multi-pass membrane protein</topology>
    </subcellularLocation>
</comment>
<dbReference type="GO" id="GO:0098553">
    <property type="term" value="C:lumenal side of endoplasmic reticulum membrane"/>
    <property type="evidence" value="ECO:0007669"/>
    <property type="project" value="TreeGrafter"/>
</dbReference>
<evidence type="ECO:0000256" key="2">
    <source>
        <dbReference type="ARBA" id="ARBA00022670"/>
    </source>
</evidence>
<dbReference type="GO" id="GO:0042500">
    <property type="term" value="F:aspartic endopeptidase activity, intramembrane cleaving"/>
    <property type="evidence" value="ECO:0007669"/>
    <property type="project" value="InterPro"/>
</dbReference>
<dbReference type="OrthoDB" id="29661at2759"/>
<evidence type="ECO:0000256" key="1">
    <source>
        <dbReference type="ARBA" id="ARBA00004477"/>
    </source>
</evidence>
<evidence type="ECO:0000256" key="4">
    <source>
        <dbReference type="SAM" id="MobiDB-lite"/>
    </source>
</evidence>
<dbReference type="GO" id="GO:0033619">
    <property type="term" value="P:membrane protein proteolysis"/>
    <property type="evidence" value="ECO:0007669"/>
    <property type="project" value="TreeGrafter"/>
</dbReference>
<keyword evidence="2" id="KW-0378">Hydrolase</keyword>
<name>A0A8T2BIA7_ARASU</name>